<keyword evidence="4 6" id="KW-1133">Transmembrane helix</keyword>
<evidence type="ECO:0000256" key="4">
    <source>
        <dbReference type="ARBA" id="ARBA00022989"/>
    </source>
</evidence>
<feature type="domain" description="GtrA/DPMS transmembrane" evidence="7">
    <location>
        <begin position="19"/>
        <end position="134"/>
    </location>
</feature>
<dbReference type="EMBL" id="SNYC01000007">
    <property type="protein sequence ID" value="TDQ07084.1"/>
    <property type="molecule type" value="Genomic_DNA"/>
</dbReference>
<comment type="subcellular location">
    <subcellularLocation>
        <location evidence="1">Membrane</location>
        <topology evidence="1">Multi-pass membrane protein</topology>
    </subcellularLocation>
</comment>
<dbReference type="PANTHER" id="PTHR38459">
    <property type="entry name" value="PROPHAGE BACTOPRENOL-LINKED GLUCOSE TRANSLOCASE HOMOLOG"/>
    <property type="match status" value="1"/>
</dbReference>
<evidence type="ECO:0000256" key="1">
    <source>
        <dbReference type="ARBA" id="ARBA00004141"/>
    </source>
</evidence>
<protein>
    <submittedName>
        <fullName evidence="8">Putative flippase GtrA</fullName>
    </submittedName>
</protein>
<evidence type="ECO:0000256" key="3">
    <source>
        <dbReference type="ARBA" id="ARBA00022692"/>
    </source>
</evidence>
<proteinExistence type="inferred from homology"/>
<dbReference type="Proteomes" id="UP000295620">
    <property type="component" value="Unassembled WGS sequence"/>
</dbReference>
<evidence type="ECO:0000313" key="8">
    <source>
        <dbReference type="EMBL" id="TDQ07084.1"/>
    </source>
</evidence>
<feature type="transmembrane region" description="Helical" evidence="6">
    <location>
        <begin position="110"/>
        <end position="132"/>
    </location>
</feature>
<dbReference type="PANTHER" id="PTHR38459:SF1">
    <property type="entry name" value="PROPHAGE BACTOPRENOL-LINKED GLUCOSE TRANSLOCASE HOMOLOG"/>
    <property type="match status" value="1"/>
</dbReference>
<keyword evidence="5 6" id="KW-0472">Membrane</keyword>
<feature type="transmembrane region" description="Helical" evidence="6">
    <location>
        <begin position="84"/>
        <end position="103"/>
    </location>
</feature>
<name>A0A4R6SS75_9SPHI</name>
<keyword evidence="3 6" id="KW-0812">Transmembrane</keyword>
<dbReference type="Pfam" id="PF04138">
    <property type="entry name" value="GtrA_DPMS_TM"/>
    <property type="match status" value="1"/>
</dbReference>
<feature type="transmembrane region" description="Helical" evidence="6">
    <location>
        <begin position="20"/>
        <end position="38"/>
    </location>
</feature>
<comment type="similarity">
    <text evidence="2">Belongs to the GtrA family.</text>
</comment>
<evidence type="ECO:0000256" key="6">
    <source>
        <dbReference type="SAM" id="Phobius"/>
    </source>
</evidence>
<dbReference type="GO" id="GO:0005886">
    <property type="term" value="C:plasma membrane"/>
    <property type="evidence" value="ECO:0007669"/>
    <property type="project" value="TreeGrafter"/>
</dbReference>
<sequence length="136" mass="15739">MTKIAAIEFNNTFFFKFLKFGLVGFSGLIVDFSITYFFKEKLKVHKYLASSLGFIVATGTNYTLNRFWTFNSHNPDTVIQFGKFFMVSLVGLALSNALIYLLNDRLKWNFYYAKGCAILLVSLWNFFANYLYTFTG</sequence>
<dbReference type="OrthoDB" id="9812049at2"/>
<keyword evidence="9" id="KW-1185">Reference proteome</keyword>
<dbReference type="AlphaFoldDB" id="A0A4R6SS75"/>
<reference evidence="8 9" key="1">
    <citation type="submission" date="2019-03" db="EMBL/GenBank/DDBJ databases">
        <title>Genomic Encyclopedia of Archaeal and Bacterial Type Strains, Phase II (KMG-II): from individual species to whole genera.</title>
        <authorList>
            <person name="Goeker M."/>
        </authorList>
    </citation>
    <scope>NUCLEOTIDE SEQUENCE [LARGE SCALE GENOMIC DNA]</scope>
    <source>
        <strain evidence="8 9">DSM 19035</strain>
    </source>
</reference>
<evidence type="ECO:0000256" key="2">
    <source>
        <dbReference type="ARBA" id="ARBA00009399"/>
    </source>
</evidence>
<evidence type="ECO:0000313" key="9">
    <source>
        <dbReference type="Proteomes" id="UP000295620"/>
    </source>
</evidence>
<dbReference type="InterPro" id="IPR051401">
    <property type="entry name" value="GtrA_CellWall_Glycosyl"/>
</dbReference>
<dbReference type="GO" id="GO:0000271">
    <property type="term" value="P:polysaccharide biosynthetic process"/>
    <property type="evidence" value="ECO:0007669"/>
    <property type="project" value="InterPro"/>
</dbReference>
<organism evidence="8 9">
    <name type="scientific">Pedobacter metabolipauper</name>
    <dbReference type="NCBI Taxonomy" id="425513"/>
    <lineage>
        <taxon>Bacteria</taxon>
        <taxon>Pseudomonadati</taxon>
        <taxon>Bacteroidota</taxon>
        <taxon>Sphingobacteriia</taxon>
        <taxon>Sphingobacteriales</taxon>
        <taxon>Sphingobacteriaceae</taxon>
        <taxon>Pedobacter</taxon>
    </lineage>
</organism>
<evidence type="ECO:0000259" key="7">
    <source>
        <dbReference type="Pfam" id="PF04138"/>
    </source>
</evidence>
<feature type="transmembrane region" description="Helical" evidence="6">
    <location>
        <begin position="47"/>
        <end position="64"/>
    </location>
</feature>
<dbReference type="RefSeq" id="WP_133577899.1">
    <property type="nucleotide sequence ID" value="NZ_SNYC01000007.1"/>
</dbReference>
<dbReference type="InterPro" id="IPR007267">
    <property type="entry name" value="GtrA_DPMS_TM"/>
</dbReference>
<evidence type="ECO:0000256" key="5">
    <source>
        <dbReference type="ARBA" id="ARBA00023136"/>
    </source>
</evidence>
<gene>
    <name evidence="8" type="ORF">ATK78_4100</name>
</gene>
<accession>A0A4R6SS75</accession>
<comment type="caution">
    <text evidence="8">The sequence shown here is derived from an EMBL/GenBank/DDBJ whole genome shotgun (WGS) entry which is preliminary data.</text>
</comment>